<feature type="compositionally biased region" description="Basic and acidic residues" evidence="1">
    <location>
        <begin position="1"/>
        <end position="22"/>
    </location>
</feature>
<name>A0A1Q2HVX0_9CORY</name>
<feature type="region of interest" description="Disordered" evidence="1">
    <location>
        <begin position="296"/>
        <end position="349"/>
    </location>
</feature>
<dbReference type="AlphaFoldDB" id="A0A1Q2HVX0"/>
<evidence type="ECO:0000313" key="2">
    <source>
        <dbReference type="EMBL" id="AQQ14974.1"/>
    </source>
</evidence>
<feature type="compositionally biased region" description="Basic and acidic residues" evidence="1">
    <location>
        <begin position="339"/>
        <end position="349"/>
    </location>
</feature>
<dbReference type="RefSeq" id="WP_232507208.1">
    <property type="nucleotide sequence ID" value="NZ_CP019688.1"/>
</dbReference>
<dbReference type="Proteomes" id="UP000217209">
    <property type="component" value="Chromosome"/>
</dbReference>
<feature type="region of interest" description="Disordered" evidence="1">
    <location>
        <begin position="260"/>
        <end position="280"/>
    </location>
</feature>
<sequence length="349" mass="37346">MFGRSKGDTNSDHAALDTREETPQEIITDVLSSDPARLQEEAGMIGRAFISAVDTAVHLQTGTIRAYVNWLRRQNPDASPEEIQQIMAKHFRNTVTGTGAGAGAAAAVPGVGIVTGSMAIAGESVLFLDLAAFYTVASAYLRGIDVKDSEQRRAIVLTTLMGTQGLAIVETLLGDEASDAPSRSMLARFSGPTLQEANSILTRFAMRSMGRGLRRAWFGKLLPLGIGAIAGTAANRKLADIVLSNTADTLGPAPARFIEPLPTKEEESAEEQEVEAKLSTNPREFAAWIMQVFNRDTGDADDTANSDTDTDTDTDTETAEGNSKRRGILGLGKRSAGTNEDKSNRRDEK</sequence>
<feature type="region of interest" description="Disordered" evidence="1">
    <location>
        <begin position="1"/>
        <end position="23"/>
    </location>
</feature>
<organism evidence="2 3">
    <name type="scientific">Corynebacterium glaucum</name>
    <dbReference type="NCBI Taxonomy" id="187491"/>
    <lineage>
        <taxon>Bacteria</taxon>
        <taxon>Bacillati</taxon>
        <taxon>Actinomycetota</taxon>
        <taxon>Actinomycetes</taxon>
        <taxon>Mycobacteriales</taxon>
        <taxon>Corynebacteriaceae</taxon>
        <taxon>Corynebacterium</taxon>
    </lineage>
</organism>
<feature type="compositionally biased region" description="Acidic residues" evidence="1">
    <location>
        <begin position="299"/>
        <end position="318"/>
    </location>
</feature>
<gene>
    <name evidence="2" type="ORF">CGLAU_05000</name>
</gene>
<evidence type="ECO:0008006" key="4">
    <source>
        <dbReference type="Google" id="ProtNLM"/>
    </source>
</evidence>
<proteinExistence type="predicted"/>
<keyword evidence="3" id="KW-1185">Reference proteome</keyword>
<accession>A0A1Q2HVX0</accession>
<reference evidence="2 3" key="1">
    <citation type="submission" date="2016-12" db="EMBL/GenBank/DDBJ databases">
        <authorList>
            <person name="Song W.-J."/>
            <person name="Kurnit D.M."/>
        </authorList>
    </citation>
    <scope>NUCLEOTIDE SEQUENCE [LARGE SCALE GENOMIC DNA]</scope>
    <source>
        <strain evidence="2 3">DSM 30827</strain>
    </source>
</reference>
<dbReference type="KEGG" id="cgv:CGLAU_05000"/>
<dbReference type="EMBL" id="CP019688">
    <property type="protein sequence ID" value="AQQ14974.1"/>
    <property type="molecule type" value="Genomic_DNA"/>
</dbReference>
<protein>
    <recommendedName>
        <fullName evidence="4">EcsC protein family protein</fullName>
    </recommendedName>
</protein>
<evidence type="ECO:0000313" key="3">
    <source>
        <dbReference type="Proteomes" id="UP000217209"/>
    </source>
</evidence>
<evidence type="ECO:0000256" key="1">
    <source>
        <dbReference type="SAM" id="MobiDB-lite"/>
    </source>
</evidence>